<evidence type="ECO:0000313" key="1">
    <source>
        <dbReference type="EMBL" id="KAF2792504.1"/>
    </source>
</evidence>
<keyword evidence="2" id="KW-1185">Reference proteome</keyword>
<protein>
    <submittedName>
        <fullName evidence="1">Uncharacterized protein</fullName>
    </submittedName>
</protein>
<gene>
    <name evidence="1" type="ORF">K505DRAFT_53217</name>
</gene>
<sequence>MLPRPHWRGTAQSIEPCRLSYARGSSLAWHTWRTHTLGIDFTSPFTDGVHRRRFRTCATSHLIPLYSCGAPHQAVFFFLAAASCPESPPDKWRSSRFGNSAT</sequence>
<proteinExistence type="predicted"/>
<organism evidence="1 2">
    <name type="scientific">Melanomma pulvis-pyrius CBS 109.77</name>
    <dbReference type="NCBI Taxonomy" id="1314802"/>
    <lineage>
        <taxon>Eukaryota</taxon>
        <taxon>Fungi</taxon>
        <taxon>Dikarya</taxon>
        <taxon>Ascomycota</taxon>
        <taxon>Pezizomycotina</taxon>
        <taxon>Dothideomycetes</taxon>
        <taxon>Pleosporomycetidae</taxon>
        <taxon>Pleosporales</taxon>
        <taxon>Melanommataceae</taxon>
        <taxon>Melanomma</taxon>
    </lineage>
</organism>
<dbReference type="AlphaFoldDB" id="A0A6A6X8Q8"/>
<accession>A0A6A6X8Q8</accession>
<dbReference type="Proteomes" id="UP000799757">
    <property type="component" value="Unassembled WGS sequence"/>
</dbReference>
<name>A0A6A6X8Q8_9PLEO</name>
<dbReference type="EMBL" id="MU001967">
    <property type="protein sequence ID" value="KAF2792504.1"/>
    <property type="molecule type" value="Genomic_DNA"/>
</dbReference>
<reference evidence="1" key="1">
    <citation type="journal article" date="2020" name="Stud. Mycol.">
        <title>101 Dothideomycetes genomes: a test case for predicting lifestyles and emergence of pathogens.</title>
        <authorList>
            <person name="Haridas S."/>
            <person name="Albert R."/>
            <person name="Binder M."/>
            <person name="Bloem J."/>
            <person name="Labutti K."/>
            <person name="Salamov A."/>
            <person name="Andreopoulos B."/>
            <person name="Baker S."/>
            <person name="Barry K."/>
            <person name="Bills G."/>
            <person name="Bluhm B."/>
            <person name="Cannon C."/>
            <person name="Castanera R."/>
            <person name="Culley D."/>
            <person name="Daum C."/>
            <person name="Ezra D."/>
            <person name="Gonzalez J."/>
            <person name="Henrissat B."/>
            <person name="Kuo A."/>
            <person name="Liang C."/>
            <person name="Lipzen A."/>
            <person name="Lutzoni F."/>
            <person name="Magnuson J."/>
            <person name="Mondo S."/>
            <person name="Nolan M."/>
            <person name="Ohm R."/>
            <person name="Pangilinan J."/>
            <person name="Park H.-J."/>
            <person name="Ramirez L."/>
            <person name="Alfaro M."/>
            <person name="Sun H."/>
            <person name="Tritt A."/>
            <person name="Yoshinaga Y."/>
            <person name="Zwiers L.-H."/>
            <person name="Turgeon B."/>
            <person name="Goodwin S."/>
            <person name="Spatafora J."/>
            <person name="Crous P."/>
            <person name="Grigoriev I."/>
        </authorList>
    </citation>
    <scope>NUCLEOTIDE SEQUENCE</scope>
    <source>
        <strain evidence="1">CBS 109.77</strain>
    </source>
</reference>
<evidence type="ECO:0000313" key="2">
    <source>
        <dbReference type="Proteomes" id="UP000799757"/>
    </source>
</evidence>